<evidence type="ECO:0000256" key="2">
    <source>
        <dbReference type="ARBA" id="ARBA00004709"/>
    </source>
</evidence>
<keyword evidence="5 8" id="KW-0479">Metal-binding</keyword>
<sequence length="183" mass="18607">MADAMTAPEPHEEHHPESCAAVQLRTGIGTDVHQLTPGVPMHVAGLEFPDEPAGLAGHSDGDVAAHAMCDALLSAAGLADLGTVFGTSDPQWAGRAGVDFLRATVALLTEHGWRPVNVAVQVIGQRPHIAQRRAQAQEVLGAAVGAPVSVSATTTDHLGFTGAGQGVAAVATALIQGADLPRT</sequence>
<dbReference type="KEGG" id="cgrn:4412665_00709"/>
<gene>
    <name evidence="8 11" type="primary">ispF</name>
    <name evidence="11" type="ORF">SAMEA4412665_00709</name>
</gene>
<feature type="domain" description="2-C-methyl-D-erythritol 2,4-cyclodiphosphate synthase" evidence="10">
    <location>
        <begin position="25"/>
        <end position="175"/>
    </location>
</feature>
<dbReference type="SUPFAM" id="SSF69765">
    <property type="entry name" value="IpsF-like"/>
    <property type="match status" value="1"/>
</dbReference>
<dbReference type="HAMAP" id="MF_00107">
    <property type="entry name" value="IspF"/>
    <property type="match status" value="1"/>
</dbReference>
<comment type="subunit">
    <text evidence="8">Homotrimer.</text>
</comment>
<feature type="binding site" evidence="8">
    <location>
        <begin position="80"/>
        <end position="82"/>
    </location>
    <ligand>
        <name>4-CDP-2-C-methyl-D-erythritol 2-phosphate</name>
        <dbReference type="ChEBI" id="CHEBI:57919"/>
    </ligand>
</feature>
<dbReference type="InterPro" id="IPR036571">
    <property type="entry name" value="MECDP_synthase_sf"/>
</dbReference>
<evidence type="ECO:0000256" key="3">
    <source>
        <dbReference type="ARBA" id="ARBA00008480"/>
    </source>
</evidence>
<feature type="binding site" evidence="8">
    <location>
        <position position="31"/>
    </location>
    <ligand>
        <name>a divalent metal cation</name>
        <dbReference type="ChEBI" id="CHEBI:60240"/>
    </ligand>
</feature>
<evidence type="ECO:0000256" key="7">
    <source>
        <dbReference type="ARBA" id="ARBA00023239"/>
    </source>
</evidence>
<dbReference type="eggNOG" id="COG0245">
    <property type="taxonomic scope" value="Bacteria"/>
</dbReference>
<dbReference type="GO" id="GO:0046872">
    <property type="term" value="F:metal ion binding"/>
    <property type="evidence" value="ECO:0007669"/>
    <property type="project" value="UniProtKB-KW"/>
</dbReference>
<feature type="binding site" evidence="8">
    <location>
        <begin position="58"/>
        <end position="59"/>
    </location>
    <ligand>
        <name>4-CDP-2-C-methyl-D-erythritol 2-phosphate</name>
        <dbReference type="ChEBI" id="CHEBI:57919"/>
    </ligand>
</feature>
<evidence type="ECO:0000256" key="4">
    <source>
        <dbReference type="ARBA" id="ARBA00012579"/>
    </source>
</evidence>
<feature type="binding site" evidence="8">
    <location>
        <position position="66"/>
    </location>
    <ligand>
        <name>a divalent metal cation</name>
        <dbReference type="ChEBI" id="CHEBI:60240"/>
    </ligand>
</feature>
<dbReference type="InterPro" id="IPR020555">
    <property type="entry name" value="MECDP_synthase_CS"/>
</dbReference>
<protein>
    <recommendedName>
        <fullName evidence="4 8">2-C-methyl-D-erythritol 2,4-cyclodiphosphate synthase</fullName>
        <shortName evidence="8">MECDP-synthase</shortName>
        <shortName evidence="8">MECPP-synthase</shortName>
        <shortName evidence="8">MECPS</shortName>
        <ecNumber evidence="4 8">4.6.1.12</ecNumber>
    </recommendedName>
</protein>
<dbReference type="EC" id="4.6.1.12" evidence="4 8"/>
<feature type="site" description="Transition state stabilizer" evidence="8">
    <location>
        <position position="58"/>
    </location>
</feature>
<evidence type="ECO:0000256" key="8">
    <source>
        <dbReference type="HAMAP-Rule" id="MF_00107"/>
    </source>
</evidence>
<dbReference type="GO" id="GO:0019288">
    <property type="term" value="P:isopentenyl diphosphate biosynthetic process, methylerythritol 4-phosphate pathway"/>
    <property type="evidence" value="ECO:0007669"/>
    <property type="project" value="UniProtKB-UniRule"/>
</dbReference>
<comment type="pathway">
    <text evidence="2 8">Isoprenoid biosynthesis; isopentenyl diphosphate biosynthesis via DXP pathway; isopentenyl diphosphate from 1-deoxy-D-xylulose 5-phosphate: step 4/6.</text>
</comment>
<evidence type="ECO:0000259" key="10">
    <source>
        <dbReference type="Pfam" id="PF02542"/>
    </source>
</evidence>
<dbReference type="InterPro" id="IPR003526">
    <property type="entry name" value="MECDP_synthase"/>
</dbReference>
<dbReference type="PANTHER" id="PTHR43181:SF1">
    <property type="entry name" value="2-C-METHYL-D-ERYTHRITOL 2,4-CYCLODIPHOSPHATE SYNTHASE, CHLOROPLASTIC"/>
    <property type="match status" value="1"/>
</dbReference>
<evidence type="ECO:0000313" key="12">
    <source>
        <dbReference type="Proteomes" id="UP000215332"/>
    </source>
</evidence>
<comment type="function">
    <text evidence="8">Involved in the biosynthesis of isopentenyl diphosphate (IPP) and dimethylallyl diphosphate (DMAPP), two major building blocks of isoprenoid compounds. Catalyzes the conversion of 4-diphosphocytidyl-2-C-methyl-D-erythritol 2-phosphate (CDP-ME2P) to 2-C-methyl-D-erythritol 2,4-cyclodiphosphate (ME-CPP) with a corresponding release of cytidine 5-monophosphate (CMP).</text>
</comment>
<evidence type="ECO:0000256" key="9">
    <source>
        <dbReference type="RuleBase" id="RU004395"/>
    </source>
</evidence>
<dbReference type="PROSITE" id="PS01350">
    <property type="entry name" value="ISPF"/>
    <property type="match status" value="1"/>
</dbReference>
<evidence type="ECO:0000256" key="5">
    <source>
        <dbReference type="ARBA" id="ARBA00022723"/>
    </source>
</evidence>
<feature type="binding site" evidence="8">
    <location>
        <position position="33"/>
    </location>
    <ligand>
        <name>a divalent metal cation</name>
        <dbReference type="ChEBI" id="CHEBI:60240"/>
    </ligand>
</feature>
<reference evidence="11 12" key="1">
    <citation type="submission" date="2017-06" db="EMBL/GenBank/DDBJ databases">
        <authorList>
            <consortium name="Pathogen Informatics"/>
        </authorList>
    </citation>
    <scope>NUCLEOTIDE SEQUENCE [LARGE SCALE GENOMIC DNA]</scope>
    <source>
        <strain evidence="11 12">NCTC11865</strain>
    </source>
</reference>
<name>A0A239WBJ3_9ACTN</name>
<dbReference type="Pfam" id="PF02542">
    <property type="entry name" value="YgbB"/>
    <property type="match status" value="1"/>
</dbReference>
<dbReference type="Proteomes" id="UP000215332">
    <property type="component" value="Chromosome 1"/>
</dbReference>
<dbReference type="CDD" id="cd00554">
    <property type="entry name" value="MECDP_synthase"/>
    <property type="match status" value="1"/>
</dbReference>
<dbReference type="PANTHER" id="PTHR43181">
    <property type="entry name" value="2-C-METHYL-D-ERYTHRITOL 2,4-CYCLODIPHOSPHATE SYNTHASE, CHLOROPLASTIC"/>
    <property type="match status" value="1"/>
</dbReference>
<feature type="binding site" evidence="8">
    <location>
        <begin position="31"/>
        <end position="33"/>
    </location>
    <ligand>
        <name>4-CDP-2-C-methyl-D-erythritol 2-phosphate</name>
        <dbReference type="ChEBI" id="CHEBI:57919"/>
    </ligand>
</feature>
<dbReference type="UniPathway" id="UPA00056">
    <property type="reaction ID" value="UER00095"/>
</dbReference>
<comment type="caution">
    <text evidence="8">Lacks conserved residue(s) required for the propagation of feature annotation.</text>
</comment>
<feature type="binding site" evidence="8">
    <location>
        <position position="160"/>
    </location>
    <ligand>
        <name>4-CDP-2-C-methyl-D-erythritol 2-phosphate</name>
        <dbReference type="ChEBI" id="CHEBI:57919"/>
    </ligand>
</feature>
<dbReference type="Gene3D" id="3.30.1330.50">
    <property type="entry name" value="2-C-methyl-D-erythritol 2,4-cyclodiphosphate synthase"/>
    <property type="match status" value="1"/>
</dbReference>
<evidence type="ECO:0000313" key="11">
    <source>
        <dbReference type="EMBL" id="SNV31975.1"/>
    </source>
</evidence>
<feature type="binding site" evidence="8">
    <location>
        <begin position="153"/>
        <end position="156"/>
    </location>
    <ligand>
        <name>4-CDP-2-C-methyl-D-erythritol 2-phosphate</name>
        <dbReference type="ChEBI" id="CHEBI:57919"/>
    </ligand>
</feature>
<dbReference type="EMBL" id="LT906441">
    <property type="protein sequence ID" value="SNV31975.1"/>
    <property type="molecule type" value="Genomic_DNA"/>
</dbReference>
<organism evidence="11 12">
    <name type="scientific">Cutibacterium granulosum</name>
    <dbReference type="NCBI Taxonomy" id="33011"/>
    <lineage>
        <taxon>Bacteria</taxon>
        <taxon>Bacillati</taxon>
        <taxon>Actinomycetota</taxon>
        <taxon>Actinomycetes</taxon>
        <taxon>Propionibacteriales</taxon>
        <taxon>Propionibacteriaceae</taxon>
        <taxon>Cutibacterium</taxon>
    </lineage>
</organism>
<evidence type="ECO:0000256" key="1">
    <source>
        <dbReference type="ARBA" id="ARBA00000200"/>
    </source>
</evidence>
<evidence type="ECO:0000256" key="6">
    <source>
        <dbReference type="ARBA" id="ARBA00023229"/>
    </source>
</evidence>
<dbReference type="NCBIfam" id="TIGR00151">
    <property type="entry name" value="ispF"/>
    <property type="match status" value="1"/>
</dbReference>
<dbReference type="FunFam" id="3.30.1330.50:FF:000003">
    <property type="entry name" value="2-C-methyl-D-erythritol 2,4-cyclodiphosphate synthase"/>
    <property type="match status" value="1"/>
</dbReference>
<keyword evidence="7 8" id="KW-0456">Lyase</keyword>
<dbReference type="GO" id="GO:0008685">
    <property type="term" value="F:2-C-methyl-D-erythritol 2,4-cyclodiphosphate synthase activity"/>
    <property type="evidence" value="ECO:0007669"/>
    <property type="project" value="UniProtKB-UniRule"/>
</dbReference>
<dbReference type="AlphaFoldDB" id="A0A239WBJ3"/>
<comment type="similarity">
    <text evidence="3 8 9">Belongs to the IspF family.</text>
</comment>
<comment type="cofactor">
    <cofactor evidence="8">
        <name>a divalent metal cation</name>
        <dbReference type="ChEBI" id="CHEBI:60240"/>
    </cofactor>
    <text evidence="8">Binds 1 divalent metal cation per subunit.</text>
</comment>
<comment type="catalytic activity">
    <reaction evidence="1 8 9">
        <text>4-CDP-2-C-methyl-D-erythritol 2-phosphate = 2-C-methyl-D-erythritol 2,4-cyclic diphosphate + CMP</text>
        <dbReference type="Rhea" id="RHEA:23864"/>
        <dbReference type="ChEBI" id="CHEBI:57919"/>
        <dbReference type="ChEBI" id="CHEBI:58483"/>
        <dbReference type="ChEBI" id="CHEBI:60377"/>
        <dbReference type="EC" id="4.6.1.12"/>
    </reaction>
</comment>
<feature type="site" description="Transition state stabilizer" evidence="8">
    <location>
        <position position="154"/>
    </location>
</feature>
<keyword evidence="6 8" id="KW-0414">Isoprene biosynthesis</keyword>
<accession>A0A239WBJ3</accession>
<dbReference type="GO" id="GO:0016114">
    <property type="term" value="P:terpenoid biosynthetic process"/>
    <property type="evidence" value="ECO:0007669"/>
    <property type="project" value="InterPro"/>
</dbReference>
<proteinExistence type="inferred from homology"/>